<dbReference type="FunFam" id="2.40.150.20:FF:000007">
    <property type="entry name" value="50S ribosomal protein L14"/>
    <property type="match status" value="1"/>
</dbReference>
<dbReference type="SMART" id="SM01374">
    <property type="entry name" value="Ribosomal_L14"/>
    <property type="match status" value="1"/>
</dbReference>
<dbReference type="InterPro" id="IPR036853">
    <property type="entry name" value="Ribosomal_uL14_sf"/>
</dbReference>
<dbReference type="GO" id="GO:0003735">
    <property type="term" value="F:structural constituent of ribosome"/>
    <property type="evidence" value="ECO:0007669"/>
    <property type="project" value="InterPro"/>
</dbReference>
<dbReference type="GO" id="GO:0006412">
    <property type="term" value="P:translation"/>
    <property type="evidence" value="ECO:0007669"/>
    <property type="project" value="UniProtKB-UniRule"/>
</dbReference>
<evidence type="ECO:0000256" key="2">
    <source>
        <dbReference type="ARBA" id="ARBA00022730"/>
    </source>
</evidence>
<evidence type="ECO:0000256" key="5">
    <source>
        <dbReference type="ARBA" id="ARBA00023274"/>
    </source>
</evidence>
<reference evidence="8 9" key="1">
    <citation type="submission" date="2015-06" db="EMBL/GenBank/DDBJ databases">
        <title>New insights into the roles of widespread benthic archaea in carbon and nitrogen cycling.</title>
        <authorList>
            <person name="Lazar C.S."/>
            <person name="Baker B.J."/>
            <person name="Seitz K.W."/>
            <person name="Hyde A.S."/>
            <person name="Dick G.J."/>
            <person name="Hinrichs K.-U."/>
            <person name="Teske A.P."/>
        </authorList>
    </citation>
    <scope>NUCLEOTIDE SEQUENCE [LARGE SCALE GENOMIC DNA]</scope>
    <source>
        <strain evidence="8">DG-45</strain>
    </source>
</reference>
<dbReference type="Pfam" id="PF00238">
    <property type="entry name" value="Ribosomal_L14"/>
    <property type="match status" value="1"/>
</dbReference>
<keyword evidence="3 6" id="KW-0694">RNA-binding</keyword>
<dbReference type="InterPro" id="IPR000218">
    <property type="entry name" value="Ribosomal_uL14"/>
</dbReference>
<organism evidence="8 9">
    <name type="scientific">miscellaneous Crenarchaeota group-15 archaeon DG-45</name>
    <dbReference type="NCBI Taxonomy" id="1685127"/>
    <lineage>
        <taxon>Archaea</taxon>
        <taxon>Candidatus Bathyarchaeota</taxon>
        <taxon>MCG-15</taxon>
    </lineage>
</organism>
<gene>
    <name evidence="6" type="primary">rpl14</name>
    <name evidence="8" type="ORF">AC482_01700</name>
</gene>
<protein>
    <recommendedName>
        <fullName evidence="6">Large ribosomal subunit protein uL14</fullName>
    </recommendedName>
</protein>
<comment type="subunit">
    <text evidence="6">Part of the 50S ribosomal subunit. Forms a cluster with proteins L3 and L24e, part of which may contact the 16S rRNA in 2 intersubunit bridges.</text>
</comment>
<comment type="similarity">
    <text evidence="1 6 7">Belongs to the universal ribosomal protein uL14 family.</text>
</comment>
<dbReference type="SUPFAM" id="SSF50193">
    <property type="entry name" value="Ribosomal protein L14"/>
    <property type="match status" value="1"/>
</dbReference>
<dbReference type="GO" id="GO:0022625">
    <property type="term" value="C:cytosolic large ribosomal subunit"/>
    <property type="evidence" value="ECO:0007669"/>
    <property type="project" value="TreeGrafter"/>
</dbReference>
<dbReference type="GO" id="GO:0070180">
    <property type="term" value="F:large ribosomal subunit rRNA binding"/>
    <property type="evidence" value="ECO:0007669"/>
    <property type="project" value="TreeGrafter"/>
</dbReference>
<dbReference type="PANTHER" id="PTHR11761">
    <property type="entry name" value="50S/60S RIBOSOMAL PROTEIN L14/L23"/>
    <property type="match status" value="1"/>
</dbReference>
<name>A0A0M0BRE9_9ARCH</name>
<keyword evidence="5 6" id="KW-0687">Ribonucleoprotein</keyword>
<evidence type="ECO:0000256" key="4">
    <source>
        <dbReference type="ARBA" id="ARBA00022980"/>
    </source>
</evidence>
<evidence type="ECO:0000256" key="6">
    <source>
        <dbReference type="HAMAP-Rule" id="MF_01367"/>
    </source>
</evidence>
<dbReference type="InterPro" id="IPR019972">
    <property type="entry name" value="Ribosomal_uL14_CS"/>
</dbReference>
<dbReference type="InterPro" id="IPR019971">
    <property type="entry name" value="Ribosomal_uL14_arc"/>
</dbReference>
<dbReference type="HAMAP" id="MF_01367">
    <property type="entry name" value="Ribosomal_uL14"/>
    <property type="match status" value="1"/>
</dbReference>
<dbReference type="PANTHER" id="PTHR11761:SF8">
    <property type="entry name" value="LARGE RIBOSOMAL SUBUNIT PROTEIN UL14"/>
    <property type="match status" value="1"/>
</dbReference>
<comment type="caution">
    <text evidence="8">The sequence shown here is derived from an EMBL/GenBank/DDBJ whole genome shotgun (WGS) entry which is preliminary data.</text>
</comment>
<dbReference type="EMBL" id="LFWZ01000011">
    <property type="protein sequence ID" value="KON31173.1"/>
    <property type="molecule type" value="Genomic_DNA"/>
</dbReference>
<accession>A0A0M0BRE9</accession>
<dbReference type="Gene3D" id="2.40.150.20">
    <property type="entry name" value="Ribosomal protein L14"/>
    <property type="match status" value="1"/>
</dbReference>
<evidence type="ECO:0000256" key="7">
    <source>
        <dbReference type="RuleBase" id="RU003949"/>
    </source>
</evidence>
<evidence type="ECO:0000313" key="8">
    <source>
        <dbReference type="EMBL" id="KON31173.1"/>
    </source>
</evidence>
<dbReference type="NCBIfam" id="NF006344">
    <property type="entry name" value="PRK08571.1"/>
    <property type="match status" value="1"/>
</dbReference>
<dbReference type="CDD" id="cd00337">
    <property type="entry name" value="Ribosomal_uL14"/>
    <property type="match status" value="1"/>
</dbReference>
<sequence length="139" mass="15826">MSKRIKRRIQPRRRVTTGLTSGSMINCADNTGARRLRLIQVIGYKGRRRRYPPAGVGDLITVSVREGVPEMRRQIFSAVVVRQRKLYPRRDGTWLQFEDNAAVILTPEGEMRGSDIKGPVAREAAERWPRIGNVARMVV</sequence>
<proteinExistence type="inferred from homology"/>
<dbReference type="AlphaFoldDB" id="A0A0M0BRE9"/>
<comment type="function">
    <text evidence="6">Binds to 23S rRNA. Forms part of two intersubunit bridges in the 70S ribosome.</text>
</comment>
<keyword evidence="4 6" id="KW-0689">Ribosomal protein</keyword>
<evidence type="ECO:0000256" key="3">
    <source>
        <dbReference type="ARBA" id="ARBA00022884"/>
    </source>
</evidence>
<dbReference type="PROSITE" id="PS00049">
    <property type="entry name" value="RIBOSOMAL_L14"/>
    <property type="match status" value="1"/>
</dbReference>
<evidence type="ECO:0000256" key="1">
    <source>
        <dbReference type="ARBA" id="ARBA00010745"/>
    </source>
</evidence>
<dbReference type="Proteomes" id="UP000037210">
    <property type="component" value="Unassembled WGS sequence"/>
</dbReference>
<evidence type="ECO:0000313" key="9">
    <source>
        <dbReference type="Proteomes" id="UP000037210"/>
    </source>
</evidence>
<dbReference type="NCBIfam" id="TIGR03673">
    <property type="entry name" value="uL14_arch"/>
    <property type="match status" value="1"/>
</dbReference>
<keyword evidence="2 6" id="KW-0699">rRNA-binding</keyword>
<dbReference type="PATRIC" id="fig|1685127.3.peg.432"/>